<dbReference type="GO" id="GO:0003676">
    <property type="term" value="F:nucleic acid binding"/>
    <property type="evidence" value="ECO:0007669"/>
    <property type="project" value="InterPro"/>
</dbReference>
<dbReference type="OrthoDB" id="2438628at2759"/>
<keyword evidence="1" id="KW-0175">Coiled coil</keyword>
<dbReference type="STRING" id="44941.A0A397U035"/>
<evidence type="ECO:0000256" key="1">
    <source>
        <dbReference type="SAM" id="Coils"/>
    </source>
</evidence>
<dbReference type="Gene3D" id="3.30.420.10">
    <property type="entry name" value="Ribonuclease H-like superfamily/Ribonuclease H"/>
    <property type="match status" value="1"/>
</dbReference>
<gene>
    <name evidence="3" type="ORF">C2G38_2049988</name>
</gene>
<reference evidence="3 4" key="1">
    <citation type="submission" date="2018-06" db="EMBL/GenBank/DDBJ databases">
        <title>Comparative genomics reveals the genomic features of Rhizophagus irregularis, R. cerebriforme, R. diaphanum and Gigaspora rosea, and their symbiotic lifestyle signature.</title>
        <authorList>
            <person name="Morin E."/>
            <person name="San Clemente H."/>
            <person name="Chen E.C.H."/>
            <person name="De La Providencia I."/>
            <person name="Hainaut M."/>
            <person name="Kuo A."/>
            <person name="Kohler A."/>
            <person name="Murat C."/>
            <person name="Tang N."/>
            <person name="Roy S."/>
            <person name="Loubradou J."/>
            <person name="Henrissat B."/>
            <person name="Grigoriev I.V."/>
            <person name="Corradi N."/>
            <person name="Roux C."/>
            <person name="Martin F.M."/>
        </authorList>
    </citation>
    <scope>NUCLEOTIDE SEQUENCE [LARGE SCALE GENOMIC DNA]</scope>
    <source>
        <strain evidence="3 4">DAOM 194757</strain>
    </source>
</reference>
<proteinExistence type="predicted"/>
<dbReference type="AlphaFoldDB" id="A0A397U035"/>
<feature type="domain" description="DNA-directed DNA polymerase family B exonuclease" evidence="2">
    <location>
        <begin position="164"/>
        <end position="358"/>
    </location>
</feature>
<dbReference type="EMBL" id="QKWP01002665">
    <property type="protein sequence ID" value="RIB02528.1"/>
    <property type="molecule type" value="Genomic_DNA"/>
</dbReference>
<comment type="caution">
    <text evidence="3">The sequence shown here is derived from an EMBL/GenBank/DDBJ whole genome shotgun (WGS) entry which is preliminary data.</text>
</comment>
<name>A0A397U035_9GLOM</name>
<keyword evidence="4" id="KW-1185">Reference proteome</keyword>
<feature type="coiled-coil region" evidence="1">
    <location>
        <begin position="105"/>
        <end position="136"/>
    </location>
</feature>
<evidence type="ECO:0000313" key="3">
    <source>
        <dbReference type="EMBL" id="RIB02528.1"/>
    </source>
</evidence>
<dbReference type="SUPFAM" id="SSF53098">
    <property type="entry name" value="Ribonuclease H-like"/>
    <property type="match status" value="1"/>
</dbReference>
<dbReference type="InterPro" id="IPR012337">
    <property type="entry name" value="RNaseH-like_sf"/>
</dbReference>
<accession>A0A397U035</accession>
<dbReference type="InterPro" id="IPR036397">
    <property type="entry name" value="RNaseH_sf"/>
</dbReference>
<sequence length="455" mass="53528">MSQSEIVATFEITDPNLFFVYEAVDASNYDDGYLLRLYSVLENGQKFFIDIIEYDIFFDIKLKDPFLLNSYLEEFRDYESYDVINKQPFDSTEKFDFLRIYFSNHQKRRKALQSLKNKIENLNEELQKICDSKKTKKKINVAREHDFELVGWHRLKSGILQDQITISFSDIERVESNVLPKLIIQAWDIECGSKRGPGFFPVAEQPDDHIYMIQLDIFLYNQSQPFKRYNITSLPINASLFFEKYGNEISCSLNDFNFVLVNSEEEILLEFAKLNYLYQKDIEIGYNTGETKVRVIDNDVDERMQKYQFAGLNINNQDIKVNPMEKQTCEYFYVQGSIFLDLLVWAKKTFQNELKHTLAHILKKCKLSGKVDLSYISDDNSDNLKCMFVYVLAIKFQNDELLLSEFATKLSKLCKIDYQKCFDMMSDSLVLEEYVINLAYYCSVDTLCLQELLIK</sequence>
<dbReference type="Proteomes" id="UP000266673">
    <property type="component" value="Unassembled WGS sequence"/>
</dbReference>
<evidence type="ECO:0000259" key="2">
    <source>
        <dbReference type="Pfam" id="PF03104"/>
    </source>
</evidence>
<dbReference type="Pfam" id="PF03104">
    <property type="entry name" value="DNA_pol_B_exo1"/>
    <property type="match status" value="1"/>
</dbReference>
<protein>
    <submittedName>
        <fullName evidence="3">Ribonuclease H-like domain-containing protein</fullName>
    </submittedName>
</protein>
<dbReference type="InterPro" id="IPR006133">
    <property type="entry name" value="DNA-dir_DNA_pol_B_exonuc"/>
</dbReference>
<evidence type="ECO:0000313" key="4">
    <source>
        <dbReference type="Proteomes" id="UP000266673"/>
    </source>
</evidence>
<organism evidence="3 4">
    <name type="scientific">Gigaspora rosea</name>
    <dbReference type="NCBI Taxonomy" id="44941"/>
    <lineage>
        <taxon>Eukaryota</taxon>
        <taxon>Fungi</taxon>
        <taxon>Fungi incertae sedis</taxon>
        <taxon>Mucoromycota</taxon>
        <taxon>Glomeromycotina</taxon>
        <taxon>Glomeromycetes</taxon>
        <taxon>Diversisporales</taxon>
        <taxon>Gigasporaceae</taxon>
        <taxon>Gigaspora</taxon>
    </lineage>
</organism>